<evidence type="ECO:0000313" key="3">
    <source>
        <dbReference type="Proteomes" id="UP001320245"/>
    </source>
</evidence>
<organism evidence="2 3">
    <name type="scientific">Cytospora paraplurivora</name>
    <dbReference type="NCBI Taxonomy" id="2898453"/>
    <lineage>
        <taxon>Eukaryota</taxon>
        <taxon>Fungi</taxon>
        <taxon>Dikarya</taxon>
        <taxon>Ascomycota</taxon>
        <taxon>Pezizomycotina</taxon>
        <taxon>Sordariomycetes</taxon>
        <taxon>Sordariomycetidae</taxon>
        <taxon>Diaporthales</taxon>
        <taxon>Cytosporaceae</taxon>
        <taxon>Cytospora</taxon>
    </lineage>
</organism>
<accession>A0AAN9YCA9</accession>
<dbReference type="Proteomes" id="UP001320245">
    <property type="component" value="Unassembled WGS sequence"/>
</dbReference>
<gene>
    <name evidence="2" type="ORF">SLS53_008971</name>
</gene>
<name>A0AAN9YCA9_9PEZI</name>
<keyword evidence="1" id="KW-0175">Coiled coil</keyword>
<dbReference type="AlphaFoldDB" id="A0AAN9YCA9"/>
<evidence type="ECO:0000256" key="1">
    <source>
        <dbReference type="SAM" id="Coils"/>
    </source>
</evidence>
<reference evidence="2 3" key="1">
    <citation type="journal article" date="2023" name="PLoS ONE">
        <title>Cytospora paraplurivora sp. nov. isolated from orchards with fruit tree decline syndrome in Ontario, Canada.</title>
        <authorList>
            <person name="Ilyukhin E."/>
            <person name="Nguyen H.D.T."/>
            <person name="Castle A.J."/>
            <person name="Ellouze W."/>
        </authorList>
    </citation>
    <scope>NUCLEOTIDE SEQUENCE [LARGE SCALE GENOMIC DNA]</scope>
    <source>
        <strain evidence="2 3">FDS-564</strain>
    </source>
</reference>
<dbReference type="EMBL" id="JAJSPL020000061">
    <property type="protein sequence ID" value="KAK7730581.1"/>
    <property type="molecule type" value="Genomic_DNA"/>
</dbReference>
<sequence>MMMDDTIELPGNPGREFLASEDYCKDDALHTRQTINGIYLYQTIDWFLEFAPTANDNDHYKQEFWALVRDECGIKSERLTPNNVEKIYKAFQDMRVLYQKHQHRKYPAAEKGPVADENIFFIDLLDETGIRFYEGYSRFQLHYGLRRDDNFGERMASRVLQWRLRLKEPKRRELLLGFPKMAHDVLPIEKQDGNFKQMAENYALQFDKVSCKTSVAIADDDDVMQNVDVWNDSPKMVMLKKLDLNLTHMKADLKKHSDNMKAMFAKMSDENDKRLEMLRKDHDEVRAKVDSLKTEQMALAQSLATLADVSKDTKAKVSLIFRNRL</sequence>
<comment type="caution">
    <text evidence="2">The sequence shown here is derived from an EMBL/GenBank/DDBJ whole genome shotgun (WGS) entry which is preliminary data.</text>
</comment>
<keyword evidence="3" id="KW-1185">Reference proteome</keyword>
<feature type="coiled-coil region" evidence="1">
    <location>
        <begin position="239"/>
        <end position="295"/>
    </location>
</feature>
<protein>
    <submittedName>
        <fullName evidence="2">Uncharacterized protein</fullName>
    </submittedName>
</protein>
<evidence type="ECO:0000313" key="2">
    <source>
        <dbReference type="EMBL" id="KAK7730581.1"/>
    </source>
</evidence>
<proteinExistence type="predicted"/>